<dbReference type="CDD" id="cd06171">
    <property type="entry name" value="Sigma70_r4"/>
    <property type="match status" value="1"/>
</dbReference>
<keyword evidence="4" id="KW-0238">DNA-binding</keyword>
<organism evidence="9 10">
    <name type="scientific">Rugosimonospora acidiphila</name>
    <dbReference type="NCBI Taxonomy" id="556531"/>
    <lineage>
        <taxon>Bacteria</taxon>
        <taxon>Bacillati</taxon>
        <taxon>Actinomycetota</taxon>
        <taxon>Actinomycetes</taxon>
        <taxon>Micromonosporales</taxon>
        <taxon>Micromonosporaceae</taxon>
        <taxon>Rugosimonospora</taxon>
    </lineage>
</organism>
<proteinExistence type="inferred from homology"/>
<dbReference type="InterPro" id="IPR013324">
    <property type="entry name" value="RNA_pol_sigma_r3/r4-like"/>
</dbReference>
<dbReference type="SUPFAM" id="SSF88946">
    <property type="entry name" value="Sigma2 domain of RNA polymerase sigma factors"/>
    <property type="match status" value="1"/>
</dbReference>
<reference evidence="10" key="1">
    <citation type="journal article" date="2019" name="Int. J. Syst. Evol. Microbiol.">
        <title>The Global Catalogue of Microorganisms (GCM) 10K type strain sequencing project: providing services to taxonomists for standard genome sequencing and annotation.</title>
        <authorList>
            <consortium name="The Broad Institute Genomics Platform"/>
            <consortium name="The Broad Institute Genome Sequencing Center for Infectious Disease"/>
            <person name="Wu L."/>
            <person name="Ma J."/>
        </authorList>
    </citation>
    <scope>NUCLEOTIDE SEQUENCE [LARGE SCALE GENOMIC DNA]</scope>
    <source>
        <strain evidence="10">JCM 18304</strain>
    </source>
</reference>
<keyword evidence="2" id="KW-0805">Transcription regulation</keyword>
<dbReference type="Gene3D" id="1.10.1740.10">
    <property type="match status" value="1"/>
</dbReference>
<dbReference type="InterPro" id="IPR007630">
    <property type="entry name" value="RNA_pol_sigma70_r4"/>
</dbReference>
<keyword evidence="5" id="KW-0804">Transcription</keyword>
<evidence type="ECO:0000313" key="9">
    <source>
        <dbReference type="EMBL" id="GAA5193330.1"/>
    </source>
</evidence>
<evidence type="ECO:0000259" key="7">
    <source>
        <dbReference type="Pfam" id="PF04542"/>
    </source>
</evidence>
<comment type="similarity">
    <text evidence="1">Belongs to the sigma-70 factor family. ECF subfamily.</text>
</comment>
<evidence type="ECO:0000256" key="5">
    <source>
        <dbReference type="ARBA" id="ARBA00023163"/>
    </source>
</evidence>
<evidence type="ECO:0008006" key="11">
    <source>
        <dbReference type="Google" id="ProtNLM"/>
    </source>
</evidence>
<evidence type="ECO:0000256" key="2">
    <source>
        <dbReference type="ARBA" id="ARBA00023015"/>
    </source>
</evidence>
<dbReference type="InterPro" id="IPR014284">
    <property type="entry name" value="RNA_pol_sigma-70_dom"/>
</dbReference>
<dbReference type="NCBIfam" id="TIGR02937">
    <property type="entry name" value="sigma70-ECF"/>
    <property type="match status" value="1"/>
</dbReference>
<feature type="region of interest" description="Disordered" evidence="6">
    <location>
        <begin position="217"/>
        <end position="273"/>
    </location>
</feature>
<dbReference type="InterPro" id="IPR036388">
    <property type="entry name" value="WH-like_DNA-bd_sf"/>
</dbReference>
<dbReference type="InterPro" id="IPR039425">
    <property type="entry name" value="RNA_pol_sigma-70-like"/>
</dbReference>
<accession>A0ABP9SC64</accession>
<dbReference type="InterPro" id="IPR013325">
    <property type="entry name" value="RNA_pol_sigma_r2"/>
</dbReference>
<keyword evidence="10" id="KW-1185">Reference proteome</keyword>
<evidence type="ECO:0000256" key="1">
    <source>
        <dbReference type="ARBA" id="ARBA00010641"/>
    </source>
</evidence>
<dbReference type="Gene3D" id="1.10.10.10">
    <property type="entry name" value="Winged helix-like DNA-binding domain superfamily/Winged helix DNA-binding domain"/>
    <property type="match status" value="1"/>
</dbReference>
<comment type="caution">
    <text evidence="9">The sequence shown here is derived from an EMBL/GenBank/DDBJ whole genome shotgun (WGS) entry which is preliminary data.</text>
</comment>
<dbReference type="SUPFAM" id="SSF88659">
    <property type="entry name" value="Sigma3 and sigma4 domains of RNA polymerase sigma factors"/>
    <property type="match status" value="1"/>
</dbReference>
<dbReference type="PANTHER" id="PTHR43133:SF52">
    <property type="entry name" value="ECF RNA POLYMERASE SIGMA FACTOR SIGL"/>
    <property type="match status" value="1"/>
</dbReference>
<protein>
    <recommendedName>
        <fullName evidence="11">Sigma-70 family RNA polymerase sigma factor</fullName>
    </recommendedName>
</protein>
<dbReference type="InterPro" id="IPR007627">
    <property type="entry name" value="RNA_pol_sigma70_r2"/>
</dbReference>
<dbReference type="Pfam" id="PF04542">
    <property type="entry name" value="Sigma70_r2"/>
    <property type="match status" value="1"/>
</dbReference>
<gene>
    <name evidence="9" type="ORF">GCM10023322_55080</name>
</gene>
<dbReference type="RefSeq" id="WP_345634395.1">
    <property type="nucleotide sequence ID" value="NZ_BAABJQ010000019.1"/>
</dbReference>
<keyword evidence="3" id="KW-0731">Sigma factor</keyword>
<evidence type="ECO:0000256" key="4">
    <source>
        <dbReference type="ARBA" id="ARBA00023125"/>
    </source>
</evidence>
<name>A0ABP9SC64_9ACTN</name>
<evidence type="ECO:0000256" key="3">
    <source>
        <dbReference type="ARBA" id="ARBA00023082"/>
    </source>
</evidence>
<dbReference type="EMBL" id="BAABJQ010000019">
    <property type="protein sequence ID" value="GAA5193330.1"/>
    <property type="molecule type" value="Genomic_DNA"/>
</dbReference>
<evidence type="ECO:0000313" key="10">
    <source>
        <dbReference type="Proteomes" id="UP001501570"/>
    </source>
</evidence>
<feature type="compositionally biased region" description="Basic and acidic residues" evidence="6">
    <location>
        <begin position="224"/>
        <end position="234"/>
    </location>
</feature>
<evidence type="ECO:0000256" key="6">
    <source>
        <dbReference type="SAM" id="MobiDB-lite"/>
    </source>
</evidence>
<evidence type="ECO:0000259" key="8">
    <source>
        <dbReference type="Pfam" id="PF04545"/>
    </source>
</evidence>
<sequence>MSRDRRGVPSTTRRKSGRTVPTTAWEYADVKTVRQPEGAPSEDRRRLVEENYDLLYRLHARPLFRYLLRLTLGDHREAEDYLQETFLRAWRWLQEHTVDPQMTRPWLYTVARRIVIDGVRAKQARPTEVIATDLSRLAQSDTDIDRLVQVHALRSALMSLSPEHRAALIEIFYHERTAKEAAEILGVPEGTVKSRAHYAVRALRAAAAAGELKELGSVRLQPEATDRRPDRRTSSPEPATKVRPKPTQEGRRRSVGSRPAQQVPALAGGGRGV</sequence>
<dbReference type="Pfam" id="PF04545">
    <property type="entry name" value="Sigma70_r4"/>
    <property type="match status" value="1"/>
</dbReference>
<feature type="region of interest" description="Disordered" evidence="6">
    <location>
        <begin position="1"/>
        <end position="21"/>
    </location>
</feature>
<dbReference type="Proteomes" id="UP001501570">
    <property type="component" value="Unassembled WGS sequence"/>
</dbReference>
<feature type="domain" description="RNA polymerase sigma-70 region 4" evidence="8">
    <location>
        <begin position="156"/>
        <end position="205"/>
    </location>
</feature>
<dbReference type="PANTHER" id="PTHR43133">
    <property type="entry name" value="RNA POLYMERASE ECF-TYPE SIGMA FACTO"/>
    <property type="match status" value="1"/>
</dbReference>
<feature type="domain" description="RNA polymerase sigma-70 region 2" evidence="7">
    <location>
        <begin position="55"/>
        <end position="123"/>
    </location>
</feature>